<dbReference type="GO" id="GO:0003841">
    <property type="term" value="F:1-acylglycerol-3-phosphate O-acyltransferase activity"/>
    <property type="evidence" value="ECO:0007669"/>
    <property type="project" value="InterPro"/>
</dbReference>
<dbReference type="InterPro" id="IPR002123">
    <property type="entry name" value="Plipid/glycerol_acylTrfase"/>
</dbReference>
<dbReference type="GO" id="GO:0006654">
    <property type="term" value="P:phosphatidic acid biosynthetic process"/>
    <property type="evidence" value="ECO:0007669"/>
    <property type="project" value="TreeGrafter"/>
</dbReference>
<accession>A0A381S8L2</accession>
<keyword evidence="4" id="KW-0472">Membrane</keyword>
<dbReference type="NCBIfam" id="TIGR00530">
    <property type="entry name" value="AGP_acyltrn"/>
    <property type="match status" value="1"/>
</dbReference>
<reference evidence="6" key="1">
    <citation type="submission" date="2018-05" db="EMBL/GenBank/DDBJ databases">
        <authorList>
            <person name="Lanie J.A."/>
            <person name="Ng W.-L."/>
            <person name="Kazmierczak K.M."/>
            <person name="Andrzejewski T.M."/>
            <person name="Davidsen T.M."/>
            <person name="Wayne K.J."/>
            <person name="Tettelin H."/>
            <person name="Glass J.I."/>
            <person name="Rusch D."/>
            <person name="Podicherti R."/>
            <person name="Tsui H.-C.T."/>
            <person name="Winkler M.E."/>
        </authorList>
    </citation>
    <scope>NUCLEOTIDE SEQUENCE</scope>
</reference>
<dbReference type="SUPFAM" id="SSF69593">
    <property type="entry name" value="Glycerol-3-phosphate (1)-acyltransferase"/>
    <property type="match status" value="1"/>
</dbReference>
<protein>
    <recommendedName>
        <fullName evidence="5">Phospholipid/glycerol acyltransferase domain-containing protein</fullName>
    </recommendedName>
</protein>
<feature type="transmembrane region" description="Helical" evidence="4">
    <location>
        <begin position="6"/>
        <end position="28"/>
    </location>
</feature>
<evidence type="ECO:0000256" key="4">
    <source>
        <dbReference type="SAM" id="Phobius"/>
    </source>
</evidence>
<evidence type="ECO:0000256" key="3">
    <source>
        <dbReference type="ARBA" id="ARBA00023315"/>
    </source>
</evidence>
<evidence type="ECO:0000256" key="1">
    <source>
        <dbReference type="ARBA" id="ARBA00008655"/>
    </source>
</evidence>
<dbReference type="CDD" id="cd07989">
    <property type="entry name" value="LPLAT_AGPAT-like"/>
    <property type="match status" value="1"/>
</dbReference>
<feature type="non-terminal residue" evidence="6">
    <location>
        <position position="1"/>
    </location>
</feature>
<dbReference type="SMART" id="SM00563">
    <property type="entry name" value="PlsC"/>
    <property type="match status" value="1"/>
</dbReference>
<comment type="similarity">
    <text evidence="1">Belongs to the 1-acyl-sn-glycerol-3-phosphate acyltransferase family.</text>
</comment>
<feature type="domain" description="Phospholipid/glycerol acyltransferase" evidence="5">
    <location>
        <begin position="69"/>
        <end position="183"/>
    </location>
</feature>
<gene>
    <name evidence="6" type="ORF">METZ01_LOCUS50297</name>
</gene>
<organism evidence="6">
    <name type="scientific">marine metagenome</name>
    <dbReference type="NCBI Taxonomy" id="408172"/>
    <lineage>
        <taxon>unclassified sequences</taxon>
        <taxon>metagenomes</taxon>
        <taxon>ecological metagenomes</taxon>
    </lineage>
</organism>
<dbReference type="InterPro" id="IPR004552">
    <property type="entry name" value="AGP_acyltrans"/>
</dbReference>
<dbReference type="AlphaFoldDB" id="A0A381S8L2"/>
<keyword evidence="3" id="KW-0012">Acyltransferase</keyword>
<dbReference type="PANTHER" id="PTHR10434">
    <property type="entry name" value="1-ACYL-SN-GLYCEROL-3-PHOSPHATE ACYLTRANSFERASE"/>
    <property type="match status" value="1"/>
</dbReference>
<evidence type="ECO:0000259" key="5">
    <source>
        <dbReference type="SMART" id="SM00563"/>
    </source>
</evidence>
<keyword evidence="4" id="KW-0812">Transmembrane</keyword>
<dbReference type="PANTHER" id="PTHR10434:SF40">
    <property type="entry name" value="1-ACYL-SN-GLYCEROL-3-PHOSPHATE ACYLTRANSFERASE"/>
    <property type="match status" value="1"/>
</dbReference>
<keyword evidence="4" id="KW-1133">Transmembrane helix</keyword>
<dbReference type="Pfam" id="PF01553">
    <property type="entry name" value="Acyltransferase"/>
    <property type="match status" value="1"/>
</dbReference>
<sequence>VKVLNAYFFGLWAWLVFLIVVLGIILCFPFTSNVRTTRLIAKKGITIILKVLRFKIRVKGYENLTDASSILVANHASYIDPIILSAVLPPQYAYVAKRELKHVPFLGYIVRKLGTHLVDRFNARKGAQDIRRIMTSSQELDSIIFFPEGTFHAEDGLLKFKLGAFVTAVKNDTPVIPVAINGTRKMLRSEIWWPSKVPLTITIFPPIYAKDVDNGAEEIAEKSRSLILGEINEPDLKEKSFP</sequence>
<evidence type="ECO:0000256" key="2">
    <source>
        <dbReference type="ARBA" id="ARBA00022679"/>
    </source>
</evidence>
<dbReference type="EMBL" id="UINC01002510">
    <property type="protein sequence ID" value="SUZ97443.1"/>
    <property type="molecule type" value="Genomic_DNA"/>
</dbReference>
<name>A0A381S8L2_9ZZZZ</name>
<keyword evidence="2" id="KW-0808">Transferase</keyword>
<proteinExistence type="inferred from homology"/>
<evidence type="ECO:0000313" key="6">
    <source>
        <dbReference type="EMBL" id="SUZ97443.1"/>
    </source>
</evidence>
<dbReference type="GO" id="GO:0016020">
    <property type="term" value="C:membrane"/>
    <property type="evidence" value="ECO:0007669"/>
    <property type="project" value="InterPro"/>
</dbReference>